<comment type="subcellular location">
    <subcellularLocation>
        <location evidence="1">Mitochondrion matrix</location>
    </subcellularLocation>
</comment>
<dbReference type="PANTHER" id="PTHR46749">
    <property type="entry name" value="COMPLEX III ASSEMBLY FACTOR LYRM7"/>
    <property type="match status" value="1"/>
</dbReference>
<dbReference type="InterPro" id="IPR045298">
    <property type="entry name" value="Complex1_LYR_LYRM7"/>
</dbReference>
<reference evidence="5 6" key="1">
    <citation type="submission" date="2016-09" db="EMBL/GenBank/DDBJ databases">
        <title>Extensive genetic diversity and differential bi-allelic expression allows diatom success in the polar Southern Ocean.</title>
        <authorList>
            <consortium name="DOE Joint Genome Institute"/>
            <person name="Mock T."/>
            <person name="Otillar R.P."/>
            <person name="Strauss J."/>
            <person name="Dupont C."/>
            <person name="Frickenhaus S."/>
            <person name="Maumus F."/>
            <person name="Mcmullan M."/>
            <person name="Sanges R."/>
            <person name="Schmutz J."/>
            <person name="Toseland A."/>
            <person name="Valas R."/>
            <person name="Veluchamy A."/>
            <person name="Ward B.J."/>
            <person name="Allen A."/>
            <person name="Barry K."/>
            <person name="Falciatore A."/>
            <person name="Ferrante M."/>
            <person name="Fortunato A.E."/>
            <person name="Gloeckner G."/>
            <person name="Gruber A."/>
            <person name="Hipkin R."/>
            <person name="Janech M."/>
            <person name="Kroth P."/>
            <person name="Leese F."/>
            <person name="Lindquist E."/>
            <person name="Lyon B.R."/>
            <person name="Martin J."/>
            <person name="Mayer C."/>
            <person name="Parker M."/>
            <person name="Quesneville H."/>
            <person name="Raymond J."/>
            <person name="Uhlig C."/>
            <person name="Valentin K.U."/>
            <person name="Worden A.Z."/>
            <person name="Armbrust E.V."/>
            <person name="Bowler C."/>
            <person name="Green B."/>
            <person name="Moulton V."/>
            <person name="Van Oosterhout C."/>
            <person name="Grigoriev I."/>
        </authorList>
    </citation>
    <scope>NUCLEOTIDE SEQUENCE [LARGE SCALE GENOMIC DNA]</scope>
    <source>
        <strain evidence="5 6">CCMP1102</strain>
    </source>
</reference>
<dbReference type="PANTHER" id="PTHR46749:SF1">
    <property type="entry name" value="COMPLEX III ASSEMBLY FACTOR LYRM7"/>
    <property type="match status" value="1"/>
</dbReference>
<organism evidence="5 6">
    <name type="scientific">Fragilariopsis cylindrus CCMP1102</name>
    <dbReference type="NCBI Taxonomy" id="635003"/>
    <lineage>
        <taxon>Eukaryota</taxon>
        <taxon>Sar</taxon>
        <taxon>Stramenopiles</taxon>
        <taxon>Ochrophyta</taxon>
        <taxon>Bacillariophyta</taxon>
        <taxon>Bacillariophyceae</taxon>
        <taxon>Bacillariophycidae</taxon>
        <taxon>Bacillariales</taxon>
        <taxon>Bacillariaceae</taxon>
        <taxon>Fragilariopsis</taxon>
    </lineage>
</organism>
<dbReference type="CDD" id="cd20267">
    <property type="entry name" value="Complex1_LYR_LYRM7"/>
    <property type="match status" value="1"/>
</dbReference>
<dbReference type="InParanoid" id="A0A1E7FNK1"/>
<evidence type="ECO:0000313" key="6">
    <source>
        <dbReference type="Proteomes" id="UP000095751"/>
    </source>
</evidence>
<dbReference type="KEGG" id="fcy:FRACYDRAFT_274577"/>
<evidence type="ECO:0000313" key="5">
    <source>
        <dbReference type="EMBL" id="OEU19749.1"/>
    </source>
</evidence>
<dbReference type="GO" id="GO:0005759">
    <property type="term" value="C:mitochondrial matrix"/>
    <property type="evidence" value="ECO:0007669"/>
    <property type="project" value="UniProtKB-SubCell"/>
</dbReference>
<evidence type="ECO:0000256" key="1">
    <source>
        <dbReference type="ARBA" id="ARBA00004305"/>
    </source>
</evidence>
<dbReference type="InterPro" id="IPR050435">
    <property type="entry name" value="MZM1/LYRM7"/>
</dbReference>
<feature type="region of interest" description="Disordered" evidence="4">
    <location>
        <begin position="119"/>
        <end position="138"/>
    </location>
</feature>
<evidence type="ECO:0000256" key="4">
    <source>
        <dbReference type="SAM" id="MobiDB-lite"/>
    </source>
</evidence>
<gene>
    <name evidence="5" type="ORF">FRACYDRAFT_274577</name>
</gene>
<dbReference type="Proteomes" id="UP000095751">
    <property type="component" value="Unassembled WGS sequence"/>
</dbReference>
<name>A0A1E7FNK1_9STRA</name>
<accession>A0A1E7FNK1</accession>
<dbReference type="GO" id="GO:0044183">
    <property type="term" value="F:protein folding chaperone"/>
    <property type="evidence" value="ECO:0007669"/>
    <property type="project" value="TreeGrafter"/>
</dbReference>
<dbReference type="EMBL" id="KV784355">
    <property type="protein sequence ID" value="OEU19749.1"/>
    <property type="molecule type" value="Genomic_DNA"/>
</dbReference>
<dbReference type="OrthoDB" id="529194at2759"/>
<proteinExistence type="predicted"/>
<evidence type="ECO:0000256" key="3">
    <source>
        <dbReference type="ARBA" id="ARBA00023186"/>
    </source>
</evidence>
<keyword evidence="6" id="KW-1185">Reference proteome</keyword>
<dbReference type="GO" id="GO:0034551">
    <property type="term" value="P:mitochondrial respiratory chain complex III assembly"/>
    <property type="evidence" value="ECO:0007669"/>
    <property type="project" value="InterPro"/>
</dbReference>
<dbReference type="AlphaFoldDB" id="A0A1E7FNK1"/>
<keyword evidence="3" id="KW-0143">Chaperone</keyword>
<evidence type="ECO:0000256" key="2">
    <source>
        <dbReference type="ARBA" id="ARBA00023128"/>
    </source>
</evidence>
<sequence length="138" mass="15475">MASSLPRARVLAGFRRLNRARIQIFRGDDHAMVESRNQLRDQIMANRSVPTSGPVFEELVNGLDEATQMLTHEIVRGDLNEETGRYNVKIEREHVQGSSDPSGTIKPEIEPITEDTVRRMENPGSVEVCKSSSSNNKN</sequence>
<keyword evidence="2" id="KW-0496">Mitochondrion</keyword>
<protein>
    <submittedName>
        <fullName evidence="5">Uncharacterized protein</fullName>
    </submittedName>
</protein>